<evidence type="ECO:0000256" key="1">
    <source>
        <dbReference type="ARBA" id="ARBA00009005"/>
    </source>
</evidence>
<gene>
    <name evidence="7" type="ORF">ASPWEDRAFT_44856</name>
</gene>
<keyword evidence="3" id="KW-0053">Apoptosis</keyword>
<evidence type="ECO:0000256" key="3">
    <source>
        <dbReference type="ARBA" id="ARBA00022703"/>
    </source>
</evidence>
<sequence>MSTKRALMIAAPFEGLRGPIRDAERMEAVLRKQDFEITTCYGADATRSGILNAWQNLISTISTGDAVVIYYSGHGGLVQSKDGESSSGKPWQYQFLVPVDYDQTTDDDFRGILDVEISHMLQDTTDKTRNVTIILDCCHSGRMFRAPGMGQKAHAKNLEETQYHQVAKYLTTLREAGHFHGEVSLTGNPYAVRVVAAATSETAWEYMDSNGQWGGAYTEALARAIEETAGHELSWRTTLMRVSQLVNVKFPTQHPQAEGPETRIPFSMQHAMAGAFHLRVVNNAAILEAGSVLGVRKGNVYSIVPLDSDDHGEGDEFPEATVTVVAAFKAKVKLTFMPSWENLQHLGALAFLKRETVEKQPVSVTSENESLLEGVDSSRYLQRRGEEDTRDAILDFRQEEQSVILSNAKGIEVGSCPMEGAEVSQAFDDLLLTAERYVRAQRVLDLRCARIEDRLDHLLNVEIGIVEDGEVSRKFEDGGPNHIDQKDKIYIQLLNNGNTTIYISIFDVNVAGRISLITEPYPLGMELPPSRSVTLGSDEFGDLVGLQVSWPDEVPKKVPIEENYVFVITSSPVDLRHLTDSESLNVRLVRDTAVATNSVNIRYDILHVPFDIRPVEEEPQPAEEERQIELPDMEHTEDKECPADGLPDCDCLPECESLPEFPPMDMPKGIIGGIIRATKNIPPCIWVVNKHTEPITVVVSKYRPNRMLTGIGLNGSATGAGVNFNSSTWVGPATKKSLPPVGSTGKSMAVFPLWTRREGFGVISVFKGEEQKLFIENDQVPLGATAYFENNPDLDIVHFAGGKQNNGMF</sequence>
<keyword evidence="8" id="KW-1185">Reference proteome</keyword>
<dbReference type="EMBL" id="KV878216">
    <property type="protein sequence ID" value="OJJ30885.1"/>
    <property type="molecule type" value="Genomic_DNA"/>
</dbReference>
<evidence type="ECO:0000256" key="2">
    <source>
        <dbReference type="ARBA" id="ARBA00022670"/>
    </source>
</evidence>
<dbReference type="GO" id="GO:0006508">
    <property type="term" value="P:proteolysis"/>
    <property type="evidence" value="ECO:0007669"/>
    <property type="project" value="UniProtKB-KW"/>
</dbReference>
<dbReference type="SUPFAM" id="SSF52129">
    <property type="entry name" value="Caspase-like"/>
    <property type="match status" value="1"/>
</dbReference>
<feature type="domain" description="Peptidase C14 caspase" evidence="6">
    <location>
        <begin position="4"/>
        <end position="257"/>
    </location>
</feature>
<dbReference type="GO" id="GO:0005737">
    <property type="term" value="C:cytoplasm"/>
    <property type="evidence" value="ECO:0007669"/>
    <property type="project" value="TreeGrafter"/>
</dbReference>
<evidence type="ECO:0000256" key="5">
    <source>
        <dbReference type="ARBA" id="ARBA00023145"/>
    </source>
</evidence>
<dbReference type="Gene3D" id="3.40.50.1460">
    <property type="match status" value="1"/>
</dbReference>
<dbReference type="RefSeq" id="XP_040684562.1">
    <property type="nucleotide sequence ID" value="XM_040836373.1"/>
</dbReference>
<evidence type="ECO:0000313" key="7">
    <source>
        <dbReference type="EMBL" id="OJJ30885.1"/>
    </source>
</evidence>
<keyword evidence="4" id="KW-0788">Thiol protease</keyword>
<comment type="similarity">
    <text evidence="1">Belongs to the peptidase C14B family.</text>
</comment>
<dbReference type="InterPro" id="IPR050452">
    <property type="entry name" value="Metacaspase"/>
</dbReference>
<dbReference type="GO" id="GO:0006915">
    <property type="term" value="P:apoptotic process"/>
    <property type="evidence" value="ECO:0007669"/>
    <property type="project" value="UniProtKB-KW"/>
</dbReference>
<dbReference type="PANTHER" id="PTHR48104:SF30">
    <property type="entry name" value="METACASPASE-1"/>
    <property type="match status" value="1"/>
</dbReference>
<protein>
    <recommendedName>
        <fullName evidence="6">Peptidase C14 caspase domain-containing protein</fullName>
    </recommendedName>
</protein>
<dbReference type="PANTHER" id="PTHR48104">
    <property type="entry name" value="METACASPASE-4"/>
    <property type="match status" value="1"/>
</dbReference>
<keyword evidence="4" id="KW-0378">Hydrolase</keyword>
<evidence type="ECO:0000313" key="8">
    <source>
        <dbReference type="Proteomes" id="UP000184383"/>
    </source>
</evidence>
<accession>A0A1L9R7H7</accession>
<dbReference type="Pfam" id="PF00656">
    <property type="entry name" value="Peptidase_C14"/>
    <property type="match status" value="1"/>
</dbReference>
<evidence type="ECO:0000256" key="4">
    <source>
        <dbReference type="ARBA" id="ARBA00022807"/>
    </source>
</evidence>
<dbReference type="OrthoDB" id="3223806at2759"/>
<dbReference type="Proteomes" id="UP000184383">
    <property type="component" value="Unassembled WGS sequence"/>
</dbReference>
<dbReference type="GeneID" id="63752221"/>
<proteinExistence type="inferred from homology"/>
<organism evidence="7 8">
    <name type="scientific">Aspergillus wentii DTO 134E9</name>
    <dbReference type="NCBI Taxonomy" id="1073089"/>
    <lineage>
        <taxon>Eukaryota</taxon>
        <taxon>Fungi</taxon>
        <taxon>Dikarya</taxon>
        <taxon>Ascomycota</taxon>
        <taxon>Pezizomycotina</taxon>
        <taxon>Eurotiomycetes</taxon>
        <taxon>Eurotiomycetidae</taxon>
        <taxon>Eurotiales</taxon>
        <taxon>Aspergillaceae</taxon>
        <taxon>Aspergillus</taxon>
        <taxon>Aspergillus subgen. Cremei</taxon>
    </lineage>
</organism>
<keyword evidence="2" id="KW-0645">Protease</keyword>
<dbReference type="AlphaFoldDB" id="A0A1L9R7H7"/>
<name>A0A1L9R7H7_ASPWE</name>
<evidence type="ECO:0000259" key="6">
    <source>
        <dbReference type="Pfam" id="PF00656"/>
    </source>
</evidence>
<dbReference type="GO" id="GO:0004197">
    <property type="term" value="F:cysteine-type endopeptidase activity"/>
    <property type="evidence" value="ECO:0007669"/>
    <property type="project" value="InterPro"/>
</dbReference>
<keyword evidence="5" id="KW-0865">Zymogen</keyword>
<dbReference type="VEuPathDB" id="FungiDB:ASPWEDRAFT_44856"/>
<dbReference type="InterPro" id="IPR011600">
    <property type="entry name" value="Pept_C14_caspase"/>
</dbReference>
<reference evidence="8" key="1">
    <citation type="journal article" date="2017" name="Genome Biol.">
        <title>Comparative genomics reveals high biological diversity and specific adaptations in the industrially and medically important fungal genus Aspergillus.</title>
        <authorList>
            <person name="de Vries R.P."/>
            <person name="Riley R."/>
            <person name="Wiebenga A."/>
            <person name="Aguilar-Osorio G."/>
            <person name="Amillis S."/>
            <person name="Uchima C.A."/>
            <person name="Anderluh G."/>
            <person name="Asadollahi M."/>
            <person name="Askin M."/>
            <person name="Barry K."/>
            <person name="Battaglia E."/>
            <person name="Bayram O."/>
            <person name="Benocci T."/>
            <person name="Braus-Stromeyer S.A."/>
            <person name="Caldana C."/>
            <person name="Canovas D."/>
            <person name="Cerqueira G.C."/>
            <person name="Chen F."/>
            <person name="Chen W."/>
            <person name="Choi C."/>
            <person name="Clum A."/>
            <person name="Dos Santos R.A."/>
            <person name="Damasio A.R."/>
            <person name="Diallinas G."/>
            <person name="Emri T."/>
            <person name="Fekete E."/>
            <person name="Flipphi M."/>
            <person name="Freyberg S."/>
            <person name="Gallo A."/>
            <person name="Gournas C."/>
            <person name="Habgood R."/>
            <person name="Hainaut M."/>
            <person name="Harispe M.L."/>
            <person name="Henrissat B."/>
            <person name="Hilden K.S."/>
            <person name="Hope R."/>
            <person name="Hossain A."/>
            <person name="Karabika E."/>
            <person name="Karaffa L."/>
            <person name="Karanyi Z."/>
            <person name="Krasevec N."/>
            <person name="Kuo A."/>
            <person name="Kusch H."/>
            <person name="LaButti K."/>
            <person name="Lagendijk E.L."/>
            <person name="Lapidus A."/>
            <person name="Levasseur A."/>
            <person name="Lindquist E."/>
            <person name="Lipzen A."/>
            <person name="Logrieco A.F."/>
            <person name="MacCabe A."/>
            <person name="Maekelae M.R."/>
            <person name="Malavazi I."/>
            <person name="Melin P."/>
            <person name="Meyer V."/>
            <person name="Mielnichuk N."/>
            <person name="Miskei M."/>
            <person name="Molnar A.P."/>
            <person name="Mule G."/>
            <person name="Ngan C.Y."/>
            <person name="Orejas M."/>
            <person name="Orosz E."/>
            <person name="Ouedraogo J.P."/>
            <person name="Overkamp K.M."/>
            <person name="Park H.-S."/>
            <person name="Perrone G."/>
            <person name="Piumi F."/>
            <person name="Punt P.J."/>
            <person name="Ram A.F."/>
            <person name="Ramon A."/>
            <person name="Rauscher S."/>
            <person name="Record E."/>
            <person name="Riano-Pachon D.M."/>
            <person name="Robert V."/>
            <person name="Roehrig J."/>
            <person name="Ruller R."/>
            <person name="Salamov A."/>
            <person name="Salih N.S."/>
            <person name="Samson R.A."/>
            <person name="Sandor E."/>
            <person name="Sanguinetti M."/>
            <person name="Schuetze T."/>
            <person name="Sepcic K."/>
            <person name="Shelest E."/>
            <person name="Sherlock G."/>
            <person name="Sophianopoulou V."/>
            <person name="Squina F.M."/>
            <person name="Sun H."/>
            <person name="Susca A."/>
            <person name="Todd R.B."/>
            <person name="Tsang A."/>
            <person name="Unkles S.E."/>
            <person name="van de Wiele N."/>
            <person name="van Rossen-Uffink D."/>
            <person name="Oliveira J.V."/>
            <person name="Vesth T.C."/>
            <person name="Visser J."/>
            <person name="Yu J.-H."/>
            <person name="Zhou M."/>
            <person name="Andersen M.R."/>
            <person name="Archer D.B."/>
            <person name="Baker S.E."/>
            <person name="Benoit I."/>
            <person name="Brakhage A.A."/>
            <person name="Braus G.H."/>
            <person name="Fischer R."/>
            <person name="Frisvad J.C."/>
            <person name="Goldman G.H."/>
            <person name="Houbraken J."/>
            <person name="Oakley B."/>
            <person name="Pocsi I."/>
            <person name="Scazzocchio C."/>
            <person name="Seiboth B."/>
            <person name="vanKuyk P.A."/>
            <person name="Wortman J."/>
            <person name="Dyer P.S."/>
            <person name="Grigoriev I.V."/>
        </authorList>
    </citation>
    <scope>NUCLEOTIDE SEQUENCE [LARGE SCALE GENOMIC DNA]</scope>
    <source>
        <strain evidence="8">DTO 134E9</strain>
    </source>
</reference>
<dbReference type="InterPro" id="IPR029030">
    <property type="entry name" value="Caspase-like_dom_sf"/>
</dbReference>